<reference evidence="2" key="1">
    <citation type="journal article" date="2019" name="Int. J. Syst. Evol. Microbiol.">
        <title>The Global Catalogue of Microorganisms (GCM) 10K type strain sequencing project: providing services to taxonomists for standard genome sequencing and annotation.</title>
        <authorList>
            <consortium name="The Broad Institute Genomics Platform"/>
            <consortium name="The Broad Institute Genome Sequencing Center for Infectious Disease"/>
            <person name="Wu L."/>
            <person name="Ma J."/>
        </authorList>
    </citation>
    <scope>NUCLEOTIDE SEQUENCE [LARGE SCALE GENOMIC DNA]</scope>
    <source>
        <strain evidence="2">CCM 8980</strain>
    </source>
</reference>
<protein>
    <submittedName>
        <fullName evidence="1">Uncharacterized protein</fullName>
    </submittedName>
</protein>
<organism evidence="1 2">
    <name type="scientific">Lacticaseibacillus mingshuiensis</name>
    <dbReference type="NCBI Taxonomy" id="2799574"/>
    <lineage>
        <taxon>Bacteria</taxon>
        <taxon>Bacillati</taxon>
        <taxon>Bacillota</taxon>
        <taxon>Bacilli</taxon>
        <taxon>Lactobacillales</taxon>
        <taxon>Lactobacillaceae</taxon>
        <taxon>Lacticaseibacillus</taxon>
    </lineage>
</organism>
<gene>
    <name evidence="1" type="ORF">ACFQ4P_01475</name>
</gene>
<accession>A0ABW4CG39</accession>
<name>A0ABW4CG39_9LACO</name>
<keyword evidence="2" id="KW-1185">Reference proteome</keyword>
<proteinExistence type="predicted"/>
<dbReference type="EMBL" id="JBHTOC010000001">
    <property type="protein sequence ID" value="MFD1428918.1"/>
    <property type="molecule type" value="Genomic_DNA"/>
</dbReference>
<evidence type="ECO:0000313" key="2">
    <source>
        <dbReference type="Proteomes" id="UP001597196"/>
    </source>
</evidence>
<dbReference type="Proteomes" id="UP001597196">
    <property type="component" value="Unassembled WGS sequence"/>
</dbReference>
<sequence>MPVSNYGEVKSGIMVNSGFLKQWYEVPAPEIIQNARQQADIKGFSWVPINSGGGYMRWFGNNGTVVFLKNDARAIKESQTNYRLRDEKYYFRTGITWGRITSADLSFREAELGSVFGDAGPMLFIQSKSILHYVLGFLNSKLVTELSAALNPTLNFQVDDLRKLPLKIDNSLTERVDLIVSQNVDMCREFENNSELSSSFDRSSFTLHIAEHPLSYPLKIGHYKGYVPKKCQEFRNYFRRVDITW</sequence>
<comment type="caution">
    <text evidence="1">The sequence shown here is derived from an EMBL/GenBank/DDBJ whole genome shotgun (WGS) entry which is preliminary data.</text>
</comment>
<dbReference type="RefSeq" id="WP_203626024.1">
    <property type="nucleotide sequence ID" value="NZ_BOLQ01000001.1"/>
</dbReference>
<evidence type="ECO:0000313" key="1">
    <source>
        <dbReference type="EMBL" id="MFD1428918.1"/>
    </source>
</evidence>